<feature type="chain" id="PRO_5046800962" evidence="5">
    <location>
        <begin position="22"/>
        <end position="718"/>
    </location>
</feature>
<dbReference type="RefSeq" id="WP_264282289.1">
    <property type="nucleotide sequence ID" value="NZ_CP107006.1"/>
</dbReference>
<feature type="active site" description="Proton acceptor" evidence="4">
    <location>
        <position position="222"/>
    </location>
</feature>
<evidence type="ECO:0000256" key="4">
    <source>
        <dbReference type="PROSITE-ProRule" id="PRU01161"/>
    </source>
</evidence>
<dbReference type="Gene3D" id="2.40.160.50">
    <property type="entry name" value="membrane protein fhac: a member of the omp85/tpsb transporter family"/>
    <property type="match status" value="1"/>
</dbReference>
<sequence length="718" mass="80284">MRQIWLIWIYVIALLPMSADAQQVVQENSGAGMSGTGARRPRIGLALSGGGAKGLAHIGILEAIDSAGLKIDYIAGTSMGSIVGSLYAIGYPADSIEAMARRIDWTALFANQPPLTDISFEEKDEFNRYLIEVPFEHGKPKLTSGMITGEQLWLELAKLYYPVKDIKDFSCFNIPFKCIATDVATGEMVTLDSGELVSAVRASIAIPSVFTAVKIGDRKLVDGGVVRNFPTITAQDMGAEYIIGSNVSSGLRPAEELITPLDILYQLGFYKAAEDFGKARKITDLYIDHPGKKFTAASFNNAEAIIEEGKRRGREYYPVFKRLADSLNAIQEAPPVTGPRLPYAHDIELTTISVKGLKHSDENFFMGRLGLESGGCYRSEDLREAVMNVFGTRFYKQITYDLVPEGMGRYRMLMTVEETPLTYVKGSLHYNTYSDIAANINFTRRNFLIPNSRSFLTIGISESPRFKAEYFKYLGNKRNVGFGLNMHYEDNPLNIYSNFDREQVYRNKYFGAGALMQVMPTRNMSLGGGVRIENLRLKPKIANYIQMRGDVWQYNAHFNFGVNTLNRKMYPTSGMDVQLETGYIFGHRPDFAAYEDGRELPVDTLELSFSNYQRIVAKMNYYIPLGYRGALQLSVNGGVNFDYNQSLVNAYLLGGLNPFTRNNVPFVGIYEGEVISPSVVATQMGVQYEVYKNLFLTPVRRWPCTTSPMVPKLPVIII</sequence>
<feature type="short sequence motif" description="GXGXXG" evidence="4">
    <location>
        <begin position="49"/>
        <end position="54"/>
    </location>
</feature>
<dbReference type="SUPFAM" id="SSF52151">
    <property type="entry name" value="FabD/lysophospholipase-like"/>
    <property type="match status" value="1"/>
</dbReference>
<keyword evidence="8" id="KW-1185">Reference proteome</keyword>
<evidence type="ECO:0000256" key="5">
    <source>
        <dbReference type="SAM" id="SignalP"/>
    </source>
</evidence>
<feature type="domain" description="PNPLA" evidence="6">
    <location>
        <begin position="45"/>
        <end position="235"/>
    </location>
</feature>
<gene>
    <name evidence="7" type="ORF">MKQ68_04730</name>
</gene>
<feature type="short sequence motif" description="DGA/G" evidence="4">
    <location>
        <begin position="222"/>
        <end position="224"/>
    </location>
</feature>
<dbReference type="InterPro" id="IPR002641">
    <property type="entry name" value="PNPLA_dom"/>
</dbReference>
<dbReference type="PANTHER" id="PTHR14226">
    <property type="entry name" value="NEUROPATHY TARGET ESTERASE/SWISS CHEESE D.MELANOGASTER"/>
    <property type="match status" value="1"/>
</dbReference>
<dbReference type="InterPro" id="IPR050301">
    <property type="entry name" value="NTE"/>
</dbReference>
<name>A0ABY6J7X6_9BACT</name>
<evidence type="ECO:0000256" key="3">
    <source>
        <dbReference type="ARBA" id="ARBA00023098"/>
    </source>
</evidence>
<dbReference type="CDD" id="cd07205">
    <property type="entry name" value="Pat_PNPLA6_PNPLA7_NTE1_like"/>
    <property type="match status" value="1"/>
</dbReference>
<feature type="active site" description="Nucleophile" evidence="4">
    <location>
        <position position="78"/>
    </location>
</feature>
<evidence type="ECO:0000256" key="1">
    <source>
        <dbReference type="ARBA" id="ARBA00022801"/>
    </source>
</evidence>
<dbReference type="PANTHER" id="PTHR14226:SF76">
    <property type="entry name" value="NTE FAMILY PROTEIN RSSA"/>
    <property type="match status" value="1"/>
</dbReference>
<organism evidence="7 8">
    <name type="scientific">Chitinophaga horti</name>
    <dbReference type="NCBI Taxonomy" id="2920382"/>
    <lineage>
        <taxon>Bacteria</taxon>
        <taxon>Pseudomonadati</taxon>
        <taxon>Bacteroidota</taxon>
        <taxon>Chitinophagia</taxon>
        <taxon>Chitinophagales</taxon>
        <taxon>Chitinophagaceae</taxon>
        <taxon>Chitinophaga</taxon>
    </lineage>
</organism>
<dbReference type="EMBL" id="CP107006">
    <property type="protein sequence ID" value="UYQ94394.1"/>
    <property type="molecule type" value="Genomic_DNA"/>
</dbReference>
<protein>
    <submittedName>
        <fullName evidence="7">Patatin-like phospholipase family protein</fullName>
    </submittedName>
</protein>
<evidence type="ECO:0000259" key="6">
    <source>
        <dbReference type="PROSITE" id="PS51635"/>
    </source>
</evidence>
<feature type="signal peptide" evidence="5">
    <location>
        <begin position="1"/>
        <end position="21"/>
    </location>
</feature>
<evidence type="ECO:0000313" key="8">
    <source>
        <dbReference type="Proteomes" id="UP001162741"/>
    </source>
</evidence>
<evidence type="ECO:0000313" key="7">
    <source>
        <dbReference type="EMBL" id="UYQ94394.1"/>
    </source>
</evidence>
<keyword evidence="1 4" id="KW-0378">Hydrolase</keyword>
<dbReference type="Pfam" id="PF01734">
    <property type="entry name" value="Patatin"/>
    <property type="match status" value="1"/>
</dbReference>
<dbReference type="InterPro" id="IPR043864">
    <property type="entry name" value="Omp85-like_dom"/>
</dbReference>
<dbReference type="PROSITE" id="PS51635">
    <property type="entry name" value="PNPLA"/>
    <property type="match status" value="1"/>
</dbReference>
<proteinExistence type="predicted"/>
<dbReference type="InterPro" id="IPR016035">
    <property type="entry name" value="Acyl_Trfase/lysoPLipase"/>
</dbReference>
<keyword evidence="5" id="KW-0732">Signal</keyword>
<evidence type="ECO:0000256" key="2">
    <source>
        <dbReference type="ARBA" id="ARBA00022963"/>
    </source>
</evidence>
<dbReference type="Gene3D" id="3.40.1090.10">
    <property type="entry name" value="Cytosolic phospholipase A2 catalytic domain"/>
    <property type="match status" value="2"/>
</dbReference>
<keyword evidence="2 4" id="KW-0442">Lipid degradation</keyword>
<feature type="short sequence motif" description="GXSXG" evidence="4">
    <location>
        <begin position="76"/>
        <end position="80"/>
    </location>
</feature>
<dbReference type="Proteomes" id="UP001162741">
    <property type="component" value="Chromosome"/>
</dbReference>
<dbReference type="Pfam" id="PF19143">
    <property type="entry name" value="Omp85_2"/>
    <property type="match status" value="1"/>
</dbReference>
<keyword evidence="3 4" id="KW-0443">Lipid metabolism</keyword>
<reference evidence="7" key="1">
    <citation type="submission" date="2022-10" db="EMBL/GenBank/DDBJ databases">
        <title>Chitinophaga sp. nov., isolated from soil.</title>
        <authorList>
            <person name="Jeon C.O."/>
        </authorList>
    </citation>
    <scope>NUCLEOTIDE SEQUENCE</scope>
    <source>
        <strain evidence="7">R8</strain>
    </source>
</reference>
<accession>A0ABY6J7X6</accession>